<sequence length="55" mass="5901">MPSVTRTVRDFSLYAALYLQAQGIRTQADNVQIISGAQQGIDIVAKALLNLRPGG</sequence>
<evidence type="ECO:0000313" key="2">
    <source>
        <dbReference type="Proteomes" id="UP000320776"/>
    </source>
</evidence>
<name>A0A517DY54_9FIRM</name>
<dbReference type="EMBL" id="CP036259">
    <property type="protein sequence ID" value="QDR82291.1"/>
    <property type="molecule type" value="Genomic_DNA"/>
</dbReference>
<gene>
    <name evidence="1" type="ORF">SPTER_37160</name>
</gene>
<reference evidence="1 2" key="1">
    <citation type="submission" date="2019-02" db="EMBL/GenBank/DDBJ databases">
        <title>Closed genome of Sporomusa termitida DSM 4440.</title>
        <authorList>
            <person name="Poehlein A."/>
            <person name="Daniel R."/>
        </authorList>
    </citation>
    <scope>NUCLEOTIDE SEQUENCE [LARGE SCALE GENOMIC DNA]</scope>
    <source>
        <strain evidence="1 2">DSM 4440</strain>
    </source>
</reference>
<keyword evidence="2" id="KW-1185">Reference proteome</keyword>
<accession>A0A517DY54</accession>
<dbReference type="KEGG" id="sted:SPTER_37160"/>
<dbReference type="AlphaFoldDB" id="A0A517DY54"/>
<dbReference type="Proteomes" id="UP000320776">
    <property type="component" value="Chromosome"/>
</dbReference>
<protein>
    <submittedName>
        <fullName evidence="1">Uncharacterized protein</fullName>
    </submittedName>
</protein>
<evidence type="ECO:0000313" key="1">
    <source>
        <dbReference type="EMBL" id="QDR82291.1"/>
    </source>
</evidence>
<organism evidence="1 2">
    <name type="scientific">Sporomusa termitida</name>
    <dbReference type="NCBI Taxonomy" id="2377"/>
    <lineage>
        <taxon>Bacteria</taxon>
        <taxon>Bacillati</taxon>
        <taxon>Bacillota</taxon>
        <taxon>Negativicutes</taxon>
        <taxon>Selenomonadales</taxon>
        <taxon>Sporomusaceae</taxon>
        <taxon>Sporomusa</taxon>
    </lineage>
</organism>
<proteinExistence type="predicted"/>